<dbReference type="PANTHER" id="PTHR43693:SF1">
    <property type="entry name" value="PROTEIN PHOSPHATASE CHEZ"/>
    <property type="match status" value="1"/>
</dbReference>
<proteinExistence type="inferred from homology"/>
<protein>
    <recommendedName>
        <fullName evidence="3">Protein phosphatase CheZ</fullName>
    </recommendedName>
    <alternativeName>
        <fullName evidence="9">Chemotaxis protein CheZ</fullName>
    </alternativeName>
</protein>
<dbReference type="InterPro" id="IPR050992">
    <property type="entry name" value="CheZ_family_phosphatases"/>
</dbReference>
<evidence type="ECO:0000256" key="8">
    <source>
        <dbReference type="ARBA" id="ARBA00022912"/>
    </source>
</evidence>
<sequence>MENAIAVDDRLDRARALVTALETGDEIKANLVIKSFSAPADHDLFHEVGRLTRELHDAIVGFATDREVTRVVQHEIPDAAERLKYVIELTENAANQTLEAVEFSIPVSEELASVAKKLAAEWDCFCERKMELTDFRALSAEIGDFLALASNHSEILNKKLTEILLAQGYQDLTGQVIRRVINLISDMEEKLVKLVAISGDARQREVDKSQCDMEGPAIPNIEQGEMIGNQNDVDDLLSSLGF</sequence>
<organism evidence="10">
    <name type="scientific">hydrothermal vent metagenome</name>
    <dbReference type="NCBI Taxonomy" id="652676"/>
    <lineage>
        <taxon>unclassified sequences</taxon>
        <taxon>metagenomes</taxon>
        <taxon>ecological metagenomes</taxon>
    </lineage>
</organism>
<keyword evidence="4" id="KW-0963">Cytoplasm</keyword>
<dbReference type="PIRSF" id="PIRSF002884">
    <property type="entry name" value="CheZ"/>
    <property type="match status" value="1"/>
</dbReference>
<dbReference type="GO" id="GO:0097588">
    <property type="term" value="P:archaeal or bacterial-type flagellum-dependent cell motility"/>
    <property type="evidence" value="ECO:0007669"/>
    <property type="project" value="UniProtKB-KW"/>
</dbReference>
<dbReference type="GO" id="GO:0005737">
    <property type="term" value="C:cytoplasm"/>
    <property type="evidence" value="ECO:0007669"/>
    <property type="project" value="UniProtKB-SubCell"/>
</dbReference>
<dbReference type="GO" id="GO:0050920">
    <property type="term" value="P:regulation of chemotaxis"/>
    <property type="evidence" value="ECO:0007669"/>
    <property type="project" value="InterPro"/>
</dbReference>
<evidence type="ECO:0000256" key="9">
    <source>
        <dbReference type="ARBA" id="ARBA00029599"/>
    </source>
</evidence>
<evidence type="ECO:0000256" key="5">
    <source>
        <dbReference type="ARBA" id="ARBA00022500"/>
    </source>
</evidence>
<comment type="subcellular location">
    <subcellularLocation>
        <location evidence="1">Cytoplasm</location>
    </subcellularLocation>
</comment>
<evidence type="ECO:0000256" key="6">
    <source>
        <dbReference type="ARBA" id="ARBA00022779"/>
    </source>
</evidence>
<reference evidence="10" key="1">
    <citation type="submission" date="2018-06" db="EMBL/GenBank/DDBJ databases">
        <authorList>
            <person name="Zhirakovskaya E."/>
        </authorList>
    </citation>
    <scope>NUCLEOTIDE SEQUENCE</scope>
</reference>
<dbReference type="PANTHER" id="PTHR43693">
    <property type="entry name" value="PROTEIN PHOSPHATASE CHEZ"/>
    <property type="match status" value="1"/>
</dbReference>
<keyword evidence="7" id="KW-0378">Hydrolase</keyword>
<accession>A0A3B1B3Z4</accession>
<evidence type="ECO:0000256" key="3">
    <source>
        <dbReference type="ARBA" id="ARBA00018484"/>
    </source>
</evidence>
<dbReference type="InterPro" id="IPR007439">
    <property type="entry name" value="Chemotax_Pase_CheZ"/>
</dbReference>
<dbReference type="GO" id="GO:0006935">
    <property type="term" value="P:chemotaxis"/>
    <property type="evidence" value="ECO:0007669"/>
    <property type="project" value="UniProtKB-KW"/>
</dbReference>
<keyword evidence="8" id="KW-0904">Protein phosphatase</keyword>
<dbReference type="GO" id="GO:0004721">
    <property type="term" value="F:phosphoprotein phosphatase activity"/>
    <property type="evidence" value="ECO:0007669"/>
    <property type="project" value="UniProtKB-KW"/>
</dbReference>
<dbReference type="SUPFAM" id="SSF75708">
    <property type="entry name" value="Chemotaxis phosphatase CheZ"/>
    <property type="match status" value="1"/>
</dbReference>
<dbReference type="AlphaFoldDB" id="A0A3B1B3Z4"/>
<dbReference type="Gene3D" id="1.10.287.500">
    <property type="entry name" value="Helix hairpin bin"/>
    <property type="match status" value="1"/>
</dbReference>
<evidence type="ECO:0000256" key="4">
    <source>
        <dbReference type="ARBA" id="ARBA00022490"/>
    </source>
</evidence>
<keyword evidence="6" id="KW-0283">Flagellar rotation</keyword>
<keyword evidence="5" id="KW-0145">Chemotaxis</keyword>
<evidence type="ECO:0000256" key="2">
    <source>
        <dbReference type="ARBA" id="ARBA00005908"/>
    </source>
</evidence>
<evidence type="ECO:0000256" key="7">
    <source>
        <dbReference type="ARBA" id="ARBA00022801"/>
    </source>
</evidence>
<name>A0A3B1B3Z4_9ZZZZ</name>
<dbReference type="Pfam" id="PF04344">
    <property type="entry name" value="CheZ"/>
    <property type="match status" value="1"/>
</dbReference>
<gene>
    <name evidence="10" type="ORF">MNBD_GAMMA26-771</name>
</gene>
<evidence type="ECO:0000313" key="10">
    <source>
        <dbReference type="EMBL" id="VAX10852.1"/>
    </source>
</evidence>
<comment type="similarity">
    <text evidence="2">Belongs to the CheZ family.</text>
</comment>
<evidence type="ECO:0000256" key="1">
    <source>
        <dbReference type="ARBA" id="ARBA00004496"/>
    </source>
</evidence>
<dbReference type="GO" id="GO:0009288">
    <property type="term" value="C:bacterial-type flagellum"/>
    <property type="evidence" value="ECO:0007669"/>
    <property type="project" value="InterPro"/>
</dbReference>
<dbReference type="EMBL" id="UOFX01000078">
    <property type="protein sequence ID" value="VAX10852.1"/>
    <property type="molecule type" value="Genomic_DNA"/>
</dbReference>